<name>A0A6I2RDR0_FLAPL</name>
<organism evidence="2 3">
    <name type="scientific">Flavonifractor plautii</name>
    <name type="common">Fusobacterium plautii</name>
    <dbReference type="NCBI Taxonomy" id="292800"/>
    <lineage>
        <taxon>Bacteria</taxon>
        <taxon>Bacillati</taxon>
        <taxon>Bacillota</taxon>
        <taxon>Clostridia</taxon>
        <taxon>Eubacteriales</taxon>
        <taxon>Oscillospiraceae</taxon>
        <taxon>Flavonifractor</taxon>
    </lineage>
</organism>
<feature type="transmembrane region" description="Helical" evidence="1">
    <location>
        <begin position="30"/>
        <end position="51"/>
    </location>
</feature>
<reference evidence="2 3" key="1">
    <citation type="journal article" date="2019" name="Nat. Med.">
        <title>A library of human gut bacterial isolates paired with longitudinal multiomics data enables mechanistic microbiome research.</title>
        <authorList>
            <person name="Poyet M."/>
            <person name="Groussin M."/>
            <person name="Gibbons S.M."/>
            <person name="Avila-Pacheco J."/>
            <person name="Jiang X."/>
            <person name="Kearney S.M."/>
            <person name="Perrotta A.R."/>
            <person name="Berdy B."/>
            <person name="Zhao S."/>
            <person name="Lieberman T.D."/>
            <person name="Swanson P.K."/>
            <person name="Smith M."/>
            <person name="Roesemann S."/>
            <person name="Alexander J.E."/>
            <person name="Rich S.A."/>
            <person name="Livny J."/>
            <person name="Vlamakis H."/>
            <person name="Clish C."/>
            <person name="Bullock K."/>
            <person name="Deik A."/>
            <person name="Scott J."/>
            <person name="Pierce K.A."/>
            <person name="Xavier R.J."/>
            <person name="Alm E.J."/>
        </authorList>
    </citation>
    <scope>NUCLEOTIDE SEQUENCE [LARGE SCALE GENOMIC DNA]</scope>
    <source>
        <strain evidence="2 3">BIOML-A2</strain>
    </source>
</reference>
<feature type="transmembrane region" description="Helical" evidence="1">
    <location>
        <begin position="71"/>
        <end position="94"/>
    </location>
</feature>
<dbReference type="RefSeq" id="WP_108981933.1">
    <property type="nucleotide sequence ID" value="NZ_WKPR01000027.1"/>
</dbReference>
<dbReference type="AlphaFoldDB" id="A0A6I2RDR0"/>
<dbReference type="Proteomes" id="UP000434475">
    <property type="component" value="Unassembled WGS sequence"/>
</dbReference>
<sequence>MAKVPVRQDLLDLIFQTDSHLSNLFGHATWFVKLLFSIILIVAIVALIINITKLAMSGGNPQARSEAIRNIFIAGCCMTVLGGLGLIFTLLTVFI</sequence>
<gene>
    <name evidence="2" type="ORF">GKE97_20165</name>
</gene>
<keyword evidence="1" id="KW-0472">Membrane</keyword>
<accession>A0A6I2RDR0</accession>
<proteinExistence type="predicted"/>
<evidence type="ECO:0000256" key="1">
    <source>
        <dbReference type="SAM" id="Phobius"/>
    </source>
</evidence>
<keyword evidence="1" id="KW-1133">Transmembrane helix</keyword>
<dbReference type="EMBL" id="WKPR01000027">
    <property type="protein sequence ID" value="MSB21797.1"/>
    <property type="molecule type" value="Genomic_DNA"/>
</dbReference>
<comment type="caution">
    <text evidence="2">The sequence shown here is derived from an EMBL/GenBank/DDBJ whole genome shotgun (WGS) entry which is preliminary data.</text>
</comment>
<protein>
    <submittedName>
        <fullName evidence="2">Uncharacterized protein</fullName>
    </submittedName>
</protein>
<evidence type="ECO:0000313" key="2">
    <source>
        <dbReference type="EMBL" id="MSB21797.1"/>
    </source>
</evidence>
<keyword evidence="1" id="KW-0812">Transmembrane</keyword>
<evidence type="ECO:0000313" key="3">
    <source>
        <dbReference type="Proteomes" id="UP000434475"/>
    </source>
</evidence>